<dbReference type="InterPro" id="IPR006932">
    <property type="entry name" value="HJ-resolvase_A22"/>
</dbReference>
<evidence type="ECO:0000256" key="1">
    <source>
        <dbReference type="ARBA" id="ARBA00022801"/>
    </source>
</evidence>
<dbReference type="GO" id="GO:0006310">
    <property type="term" value="P:DNA recombination"/>
    <property type="evidence" value="ECO:0007669"/>
    <property type="project" value="InterPro"/>
</dbReference>
<organism evidence="2">
    <name type="scientific">viral metagenome</name>
    <dbReference type="NCBI Taxonomy" id="1070528"/>
    <lineage>
        <taxon>unclassified sequences</taxon>
        <taxon>metagenomes</taxon>
        <taxon>organismal metagenomes</taxon>
    </lineage>
</organism>
<dbReference type="GO" id="GO:0006281">
    <property type="term" value="P:DNA repair"/>
    <property type="evidence" value="ECO:0007669"/>
    <property type="project" value="InterPro"/>
</dbReference>
<dbReference type="GO" id="GO:0000400">
    <property type="term" value="F:four-way junction DNA binding"/>
    <property type="evidence" value="ECO:0007669"/>
    <property type="project" value="InterPro"/>
</dbReference>
<dbReference type="Pfam" id="PF04848">
    <property type="entry name" value="Pox_A22"/>
    <property type="match status" value="1"/>
</dbReference>
<reference evidence="2" key="1">
    <citation type="journal article" date="2020" name="Nature">
        <title>Giant virus diversity and host interactions through global metagenomics.</title>
        <authorList>
            <person name="Schulz F."/>
            <person name="Roux S."/>
            <person name="Paez-Espino D."/>
            <person name="Jungbluth S."/>
            <person name="Walsh D.A."/>
            <person name="Denef V.J."/>
            <person name="McMahon K.D."/>
            <person name="Konstantinidis K.T."/>
            <person name="Eloe-Fadrosh E.A."/>
            <person name="Kyrpides N.C."/>
            <person name="Woyke T."/>
        </authorList>
    </citation>
    <scope>NUCLEOTIDE SEQUENCE</scope>
    <source>
        <strain evidence="2">GVMAG-M-3300025880-56</strain>
    </source>
</reference>
<dbReference type="InterPro" id="IPR012337">
    <property type="entry name" value="RNaseH-like_sf"/>
</dbReference>
<dbReference type="SUPFAM" id="SSF53098">
    <property type="entry name" value="Ribonuclease H-like"/>
    <property type="match status" value="1"/>
</dbReference>
<dbReference type="GO" id="GO:0016788">
    <property type="term" value="F:hydrolase activity, acting on ester bonds"/>
    <property type="evidence" value="ECO:0007669"/>
    <property type="project" value="InterPro"/>
</dbReference>
<protein>
    <recommendedName>
        <fullName evidence="3">Mitochondrial resolvase Ydc2 catalytic domain-containing protein</fullName>
    </recommendedName>
</protein>
<dbReference type="GO" id="GO:0000287">
    <property type="term" value="F:magnesium ion binding"/>
    <property type="evidence" value="ECO:0007669"/>
    <property type="project" value="InterPro"/>
</dbReference>
<dbReference type="EMBL" id="MN740350">
    <property type="protein sequence ID" value="QHU01889.1"/>
    <property type="molecule type" value="Genomic_DNA"/>
</dbReference>
<name>A0A6C0J895_9ZZZZ</name>
<evidence type="ECO:0008006" key="3">
    <source>
        <dbReference type="Google" id="ProtNLM"/>
    </source>
</evidence>
<proteinExistence type="predicted"/>
<evidence type="ECO:0000313" key="2">
    <source>
        <dbReference type="EMBL" id="QHU01889.1"/>
    </source>
</evidence>
<keyword evidence="1" id="KW-0378">Hydrolase</keyword>
<sequence length="182" mass="21787">MEEHILVCDVGVKNFCYTVFKQNQLIEFDILAITDKKLLDLFVNLHKQYNFKYIGCEKQHNRNPKCIRYSHYIIAFSILNKIQYRMINPRNKFTVLSVDKEDITTYYQRKKLATLLGQENLKKFSFSDEIQKQINQLTKTDDFYDCLLMYLTTFITPTKPENTKEETGLLENEKHTRIFKFV</sequence>
<dbReference type="AlphaFoldDB" id="A0A6C0J895"/>
<accession>A0A6C0J895</accession>